<dbReference type="Proteomes" id="UP000216797">
    <property type="component" value="Unassembled WGS sequence"/>
</dbReference>
<keyword evidence="3 6" id="KW-1133">Transmembrane helix</keyword>
<evidence type="ECO:0000256" key="3">
    <source>
        <dbReference type="ARBA" id="ARBA00022989"/>
    </source>
</evidence>
<dbReference type="NCBIfam" id="TIGR01593">
    <property type="entry name" value="holin_tox_secr"/>
    <property type="match status" value="1"/>
</dbReference>
<keyword evidence="2 6" id="KW-0812">Transmembrane</keyword>
<name>A0A267HUE0_9ENTE</name>
<dbReference type="RefSeq" id="WP_010747055.1">
    <property type="nucleotide sequence ID" value="NZ_JBKVRM010000016.1"/>
</dbReference>
<dbReference type="EMBL" id="LHUG01000005">
    <property type="protein sequence ID" value="PAB01113.1"/>
    <property type="molecule type" value="Genomic_DNA"/>
</dbReference>
<accession>A0A267HUE0</accession>
<comment type="subcellular location">
    <subcellularLocation>
        <location evidence="1">Membrane</location>
        <topology evidence="1">Multi-pass membrane protein</topology>
    </subcellularLocation>
</comment>
<dbReference type="GO" id="GO:0016020">
    <property type="term" value="C:membrane"/>
    <property type="evidence" value="ECO:0007669"/>
    <property type="project" value="UniProtKB-SubCell"/>
</dbReference>
<dbReference type="Pfam" id="PF05105">
    <property type="entry name" value="Phage_holin_4_1"/>
    <property type="match status" value="1"/>
</dbReference>
<evidence type="ECO:0000313" key="8">
    <source>
        <dbReference type="Proteomes" id="UP000216797"/>
    </source>
</evidence>
<organism evidence="7 8">
    <name type="scientific">Enterococcus canintestini</name>
    <dbReference type="NCBI Taxonomy" id="317010"/>
    <lineage>
        <taxon>Bacteria</taxon>
        <taxon>Bacillati</taxon>
        <taxon>Bacillota</taxon>
        <taxon>Bacilli</taxon>
        <taxon>Lactobacillales</taxon>
        <taxon>Enterococcaceae</taxon>
        <taxon>Enterococcus</taxon>
    </lineage>
</organism>
<proteinExistence type="inferred from homology"/>
<dbReference type="InterPro" id="IPR006480">
    <property type="entry name" value="Phage_holin_4_1"/>
</dbReference>
<evidence type="ECO:0000256" key="5">
    <source>
        <dbReference type="ARBA" id="ARBA00023600"/>
    </source>
</evidence>
<evidence type="ECO:0000256" key="6">
    <source>
        <dbReference type="SAM" id="Phobius"/>
    </source>
</evidence>
<protein>
    <submittedName>
        <fullName evidence="7">Holin</fullName>
    </submittedName>
</protein>
<feature type="transmembrane region" description="Helical" evidence="6">
    <location>
        <begin position="18"/>
        <end position="40"/>
    </location>
</feature>
<comment type="similarity">
    <text evidence="5">Belongs to the bacteriophage holin family. Cp-1 holin subfamily.</text>
</comment>
<dbReference type="AlphaFoldDB" id="A0A267HUE0"/>
<comment type="caution">
    <text evidence="7">The sequence shown here is derived from an EMBL/GenBank/DDBJ whole genome shotgun (WGS) entry which is preliminary data.</text>
</comment>
<gene>
    <name evidence="7" type="ORF">AKL21_07630</name>
</gene>
<sequence length="137" mass="15563">MEIFEYFRHFLETEDTKILFILALICGAMILDFLLGTIAAKINPSIEFRSQIGIYGILRKMVSIFLLVFFIPLSVIVPGGVGTALLYTLYLGYLLMELKSILENYQKMGGTADLFQRFLDSFKSSTDKKGDDDVKRN</sequence>
<evidence type="ECO:0000256" key="1">
    <source>
        <dbReference type="ARBA" id="ARBA00004141"/>
    </source>
</evidence>
<evidence type="ECO:0000256" key="2">
    <source>
        <dbReference type="ARBA" id="ARBA00022692"/>
    </source>
</evidence>
<evidence type="ECO:0000256" key="4">
    <source>
        <dbReference type="ARBA" id="ARBA00023136"/>
    </source>
</evidence>
<keyword evidence="8" id="KW-1185">Reference proteome</keyword>
<reference evidence="7 8" key="1">
    <citation type="submission" date="2015-08" db="EMBL/GenBank/DDBJ databases">
        <title>Enterococcus genome sequence.</title>
        <authorList>
            <person name="Acedo J.Z."/>
            <person name="Vederas J.C."/>
        </authorList>
    </citation>
    <scope>NUCLEOTIDE SEQUENCE [LARGE SCALE GENOMIC DNA]</scope>
    <source>
        <strain evidence="7 8">49</strain>
    </source>
</reference>
<evidence type="ECO:0000313" key="7">
    <source>
        <dbReference type="EMBL" id="PAB01113.1"/>
    </source>
</evidence>
<keyword evidence="4 6" id="KW-0472">Membrane</keyword>